<gene>
    <name evidence="3" type="ORF">I586_02149</name>
    <name evidence="2" type="ORF">UAY_02822</name>
</gene>
<keyword evidence="5" id="KW-1185">Reference proteome</keyword>
<evidence type="ECO:0000313" key="5">
    <source>
        <dbReference type="Proteomes" id="UP000014157"/>
    </source>
</evidence>
<dbReference type="Pfam" id="PF01965">
    <property type="entry name" value="DJ-1_PfpI"/>
    <property type="match status" value="1"/>
</dbReference>
<comment type="caution">
    <text evidence="2">The sequence shown here is derived from an EMBL/GenBank/DDBJ whole genome shotgun (WGS) entry which is preliminary data.</text>
</comment>
<evidence type="ECO:0000313" key="2">
    <source>
        <dbReference type="EMBL" id="EOH96454.1"/>
    </source>
</evidence>
<dbReference type="Proteomes" id="UP000014157">
    <property type="component" value="Unassembled WGS sequence"/>
</dbReference>
<dbReference type="CDD" id="cd03140">
    <property type="entry name" value="GATase1_PfpI_3"/>
    <property type="match status" value="1"/>
</dbReference>
<dbReference type="InterPro" id="IPR002818">
    <property type="entry name" value="DJ-1/PfpI"/>
</dbReference>
<feature type="domain" description="DJ-1/PfpI" evidence="1">
    <location>
        <begin position="4"/>
        <end position="167"/>
    </location>
</feature>
<protein>
    <recommendedName>
        <fullName evidence="1">DJ-1/PfpI domain-containing protein</fullName>
    </recommendedName>
</protein>
<dbReference type="OrthoDB" id="6003696at2"/>
<name>R2T8D0_9ENTE</name>
<organism evidence="2 4">
    <name type="scientific">Enterococcus moraviensis ATCC BAA-383</name>
    <dbReference type="NCBI Taxonomy" id="1158609"/>
    <lineage>
        <taxon>Bacteria</taxon>
        <taxon>Bacillati</taxon>
        <taxon>Bacillota</taxon>
        <taxon>Bacilli</taxon>
        <taxon>Lactobacillales</taxon>
        <taxon>Enterococcaceae</taxon>
        <taxon>Enterococcus</taxon>
    </lineage>
</organism>
<dbReference type="eggNOG" id="COG0693">
    <property type="taxonomic scope" value="Bacteria"/>
</dbReference>
<dbReference type="PATRIC" id="fig|1158609.3.peg.2748"/>
<dbReference type="Gene3D" id="3.40.50.880">
    <property type="match status" value="1"/>
</dbReference>
<dbReference type="AlphaFoldDB" id="R2T8D0"/>
<evidence type="ECO:0000313" key="4">
    <source>
        <dbReference type="Proteomes" id="UP000013781"/>
    </source>
</evidence>
<reference evidence="3 5" key="2">
    <citation type="submission" date="2013-03" db="EMBL/GenBank/DDBJ databases">
        <title>The Genome Sequence of Enterococcus moraviensis BAA-383 (PacBio/Illumina hybrid assembly).</title>
        <authorList>
            <consortium name="The Broad Institute Genomics Platform"/>
            <consortium name="The Broad Institute Genome Sequencing Center for Infectious Disease"/>
            <person name="Earl A."/>
            <person name="Russ C."/>
            <person name="Gilmore M."/>
            <person name="Surin D."/>
            <person name="Walker B."/>
            <person name="Young S."/>
            <person name="Zeng Q."/>
            <person name="Gargeya S."/>
            <person name="Fitzgerald M."/>
            <person name="Haas B."/>
            <person name="Abouelleil A."/>
            <person name="Allen A.W."/>
            <person name="Alvarado L."/>
            <person name="Arachchi H.M."/>
            <person name="Berlin A.M."/>
            <person name="Chapman S.B."/>
            <person name="Gainer-Dewar J."/>
            <person name="Goldberg J."/>
            <person name="Griggs A."/>
            <person name="Gujja S."/>
            <person name="Hansen M."/>
            <person name="Howarth C."/>
            <person name="Imamovic A."/>
            <person name="Ireland A."/>
            <person name="Larimer J."/>
            <person name="McCowan C."/>
            <person name="Murphy C."/>
            <person name="Pearson M."/>
            <person name="Poon T.W."/>
            <person name="Priest M."/>
            <person name="Roberts A."/>
            <person name="Saif S."/>
            <person name="Shea T."/>
            <person name="Sisk P."/>
            <person name="Sykes S."/>
            <person name="Wortman J."/>
            <person name="Nusbaum C."/>
            <person name="Birren B."/>
        </authorList>
    </citation>
    <scope>NUCLEOTIDE SEQUENCE [LARGE SCALE GENOMIC DNA]</scope>
    <source>
        <strain evidence="3 5">ATCC BAA-383</strain>
    </source>
</reference>
<dbReference type="PANTHER" id="PTHR48094:SF19">
    <property type="entry name" value="DJ-1_PFPI DOMAIN-CONTAINING PROTEIN"/>
    <property type="match status" value="1"/>
</dbReference>
<dbReference type="STRING" id="155617.RV09_GL001597"/>
<evidence type="ECO:0000313" key="3">
    <source>
        <dbReference type="EMBL" id="EOT65880.1"/>
    </source>
</evidence>
<dbReference type="HOGENOM" id="CLU_000445_44_5_9"/>
<dbReference type="EMBL" id="AJAS01000024">
    <property type="protein sequence ID" value="EOH96454.1"/>
    <property type="molecule type" value="Genomic_DNA"/>
</dbReference>
<dbReference type="InterPro" id="IPR050325">
    <property type="entry name" value="Prot/Nucl_acid_deglycase"/>
</dbReference>
<dbReference type="Proteomes" id="UP000013781">
    <property type="component" value="Unassembled WGS sequence"/>
</dbReference>
<sequence length="212" mass="23507">MTEVFFVLLEGYADWESASIAAVLNQQEGVTVKTVSNEKQAIHSMGGFSILPDYTFAEACQKDFDALILIGGTSWRTDKAEAVDALVEKAQEQGAVIAAICDATVYLGKLGLLNDHKHTSNQLQDLQDYAGEKYKGANQFVEVQAIKESNLITANGTGHLEFAREILLTLEVMTEKEVEQWYNFFKLGYYEALKQELRTAGDTPNDQKDLLA</sequence>
<reference evidence="2 4" key="1">
    <citation type="submission" date="2013-02" db="EMBL/GenBank/DDBJ databases">
        <title>The Genome Sequence of Enterococcus moraviensis BAA-383.</title>
        <authorList>
            <consortium name="The Broad Institute Genome Sequencing Platform"/>
            <consortium name="The Broad Institute Genome Sequencing Center for Infectious Disease"/>
            <person name="Earl A.M."/>
            <person name="Gilmore M.S."/>
            <person name="Lebreton F."/>
            <person name="Walker B."/>
            <person name="Young S.K."/>
            <person name="Zeng Q."/>
            <person name="Gargeya S."/>
            <person name="Fitzgerald M."/>
            <person name="Haas B."/>
            <person name="Abouelleil A."/>
            <person name="Alvarado L."/>
            <person name="Arachchi H.M."/>
            <person name="Berlin A.M."/>
            <person name="Chapman S.B."/>
            <person name="Dewar J."/>
            <person name="Goldberg J."/>
            <person name="Griggs A."/>
            <person name="Gujja S."/>
            <person name="Hansen M."/>
            <person name="Howarth C."/>
            <person name="Imamovic A."/>
            <person name="Larimer J."/>
            <person name="McCowan C."/>
            <person name="Murphy C."/>
            <person name="Neiman D."/>
            <person name="Pearson M."/>
            <person name="Priest M."/>
            <person name="Roberts A."/>
            <person name="Saif S."/>
            <person name="Shea T."/>
            <person name="Sisk P."/>
            <person name="Sykes S."/>
            <person name="Wortman J."/>
            <person name="Nusbaum C."/>
            <person name="Birren B."/>
        </authorList>
    </citation>
    <scope>NUCLEOTIDE SEQUENCE [LARGE SCALE GENOMIC DNA]</scope>
    <source>
        <strain evidence="2 4">ATCC BAA-383</strain>
    </source>
</reference>
<dbReference type="RefSeq" id="WP_010766155.1">
    <property type="nucleotide sequence ID" value="NZ_ASWB01000003.1"/>
</dbReference>
<dbReference type="PANTHER" id="PTHR48094">
    <property type="entry name" value="PROTEIN/NUCLEIC ACID DEGLYCASE DJ-1-RELATED"/>
    <property type="match status" value="1"/>
</dbReference>
<dbReference type="EMBL" id="ASWB01000003">
    <property type="protein sequence ID" value="EOT65880.1"/>
    <property type="molecule type" value="Genomic_DNA"/>
</dbReference>
<proteinExistence type="predicted"/>
<accession>R2T8D0</accession>
<evidence type="ECO:0000259" key="1">
    <source>
        <dbReference type="Pfam" id="PF01965"/>
    </source>
</evidence>
<dbReference type="SUPFAM" id="SSF52317">
    <property type="entry name" value="Class I glutamine amidotransferase-like"/>
    <property type="match status" value="1"/>
</dbReference>
<dbReference type="InterPro" id="IPR029062">
    <property type="entry name" value="Class_I_gatase-like"/>
</dbReference>
<dbReference type="GO" id="GO:0005737">
    <property type="term" value="C:cytoplasm"/>
    <property type="evidence" value="ECO:0007669"/>
    <property type="project" value="TreeGrafter"/>
</dbReference>